<sequence length="126" mass="14428">MPGIDPYVDFVIGEIFSSRLPEIIEVIQRRLLRLSCLDFIATCLDTFNEDLVIFASRSNVAVDLAISTSTLENYVLLHPFSRVMEWMFNDKVMAALFATVHQDAAERHQTNRQWLTFSWGFVAAIV</sequence>
<dbReference type="Pfam" id="PF11894">
    <property type="entry name" value="Nup192"/>
    <property type="match status" value="1"/>
</dbReference>
<proteinExistence type="predicted"/>
<gene>
    <name evidence="1" type="ORF">M7I_7661</name>
</gene>
<dbReference type="OrthoDB" id="2019644at2759"/>
<dbReference type="EMBL" id="AGUE01000231">
    <property type="protein sequence ID" value="EHK96612.1"/>
    <property type="molecule type" value="Genomic_DNA"/>
</dbReference>
<dbReference type="Proteomes" id="UP000005446">
    <property type="component" value="Unassembled WGS sequence"/>
</dbReference>
<keyword evidence="2" id="KW-1185">Reference proteome</keyword>
<dbReference type="InParanoid" id="H0EXW9"/>
<dbReference type="HOGENOM" id="CLU_1981800_0_0_1"/>
<accession>H0EXW9</accession>
<protein>
    <submittedName>
        <fullName evidence="1">Putative Nucleoporin</fullName>
    </submittedName>
</protein>
<dbReference type="GO" id="GO:0005643">
    <property type="term" value="C:nuclear pore"/>
    <property type="evidence" value="ECO:0007669"/>
    <property type="project" value="InterPro"/>
</dbReference>
<name>H0EXW9_GLAL7</name>
<dbReference type="AlphaFoldDB" id="H0EXW9"/>
<comment type="caution">
    <text evidence="1">The sequence shown here is derived from an EMBL/GenBank/DDBJ whole genome shotgun (WGS) entry which is preliminary data.</text>
</comment>
<dbReference type="InterPro" id="IPR021827">
    <property type="entry name" value="Nup186/Nup192/Nup205"/>
</dbReference>
<organism evidence="1 2">
    <name type="scientific">Glarea lozoyensis (strain ATCC 74030 / MF5533)</name>
    <dbReference type="NCBI Taxonomy" id="1104152"/>
    <lineage>
        <taxon>Eukaryota</taxon>
        <taxon>Fungi</taxon>
        <taxon>Dikarya</taxon>
        <taxon>Ascomycota</taxon>
        <taxon>Pezizomycotina</taxon>
        <taxon>Leotiomycetes</taxon>
        <taxon>Helotiales</taxon>
        <taxon>Helotiaceae</taxon>
        <taxon>Glarea</taxon>
    </lineage>
</organism>
<reference evidence="1 2" key="1">
    <citation type="journal article" date="2012" name="Eukaryot. Cell">
        <title>Genome sequence of the fungus Glarea lozoyensis: the first genome sequence of a species from the Helotiaceae family.</title>
        <authorList>
            <person name="Youssar L."/>
            <person name="Gruening B.A."/>
            <person name="Erxleben A."/>
            <person name="Guenther S."/>
            <person name="Huettel W."/>
        </authorList>
    </citation>
    <scope>NUCLEOTIDE SEQUENCE [LARGE SCALE GENOMIC DNA]</scope>
    <source>
        <strain evidence="2">ATCC 74030 / MF5533</strain>
    </source>
</reference>
<evidence type="ECO:0000313" key="2">
    <source>
        <dbReference type="Proteomes" id="UP000005446"/>
    </source>
</evidence>
<evidence type="ECO:0000313" key="1">
    <source>
        <dbReference type="EMBL" id="EHK96612.1"/>
    </source>
</evidence>